<evidence type="ECO:0000313" key="1">
    <source>
        <dbReference type="EMBL" id="CAG6490766.1"/>
    </source>
</evidence>
<proteinExistence type="predicted"/>
<accession>A0A8D8G0W8</accession>
<protein>
    <submittedName>
        <fullName evidence="1">(northern house mosquito) hypothetical protein</fullName>
    </submittedName>
</protein>
<dbReference type="EMBL" id="HBUE01116908">
    <property type="protein sequence ID" value="CAG6490766.1"/>
    <property type="molecule type" value="Transcribed_RNA"/>
</dbReference>
<organism evidence="1">
    <name type="scientific">Culex pipiens</name>
    <name type="common">House mosquito</name>
    <dbReference type="NCBI Taxonomy" id="7175"/>
    <lineage>
        <taxon>Eukaryota</taxon>
        <taxon>Metazoa</taxon>
        <taxon>Ecdysozoa</taxon>
        <taxon>Arthropoda</taxon>
        <taxon>Hexapoda</taxon>
        <taxon>Insecta</taxon>
        <taxon>Pterygota</taxon>
        <taxon>Neoptera</taxon>
        <taxon>Endopterygota</taxon>
        <taxon>Diptera</taxon>
        <taxon>Nematocera</taxon>
        <taxon>Culicoidea</taxon>
        <taxon>Culicidae</taxon>
        <taxon>Culicinae</taxon>
        <taxon>Culicini</taxon>
        <taxon>Culex</taxon>
        <taxon>Culex</taxon>
    </lineage>
</organism>
<reference evidence="1" key="1">
    <citation type="submission" date="2021-05" db="EMBL/GenBank/DDBJ databases">
        <authorList>
            <person name="Alioto T."/>
            <person name="Alioto T."/>
            <person name="Gomez Garrido J."/>
        </authorList>
    </citation>
    <scope>NUCLEOTIDE SEQUENCE</scope>
</reference>
<dbReference type="AlphaFoldDB" id="A0A8D8G0W8"/>
<sequence>MGSRGHAITETPSLFMIKTRTFDRHRIDLPGLRLVLYFSGTAGLFLRTLFEKCRTSYELSRGFDFTVSISIGRKDDKRTTNTRHARHCFFHRFSFNSTSRFSSTQTV</sequence>
<name>A0A8D8G0W8_CULPI</name>